<dbReference type="Proteomes" id="UP001652397">
    <property type="component" value="Unassembled WGS sequence"/>
</dbReference>
<feature type="domain" description="DUF551" evidence="1">
    <location>
        <begin position="3"/>
        <end position="66"/>
    </location>
</feature>
<sequence>MSEWISVKERLPETAGEYLVVYHPCHWDMVREELRVGIDTFRGKTAWAKKKYQRVTHWMLLPEPPKGDNHA</sequence>
<comment type="caution">
    <text evidence="2">The sequence shown here is derived from an EMBL/GenBank/DDBJ whole genome shotgun (WGS) entry which is preliminary data.</text>
</comment>
<proteinExistence type="predicted"/>
<evidence type="ECO:0000259" key="1">
    <source>
        <dbReference type="Pfam" id="PF04448"/>
    </source>
</evidence>
<gene>
    <name evidence="2" type="ORF">OCV66_07200</name>
</gene>
<protein>
    <submittedName>
        <fullName evidence="2">DUF551 domain-containing protein</fullName>
    </submittedName>
</protein>
<accession>A0ABT2U2M2</accession>
<dbReference type="InterPro" id="IPR007539">
    <property type="entry name" value="DUF551"/>
</dbReference>
<evidence type="ECO:0000313" key="3">
    <source>
        <dbReference type="Proteomes" id="UP001652397"/>
    </source>
</evidence>
<dbReference type="EMBL" id="JAOQJE010000005">
    <property type="protein sequence ID" value="MCU6788878.1"/>
    <property type="molecule type" value="Genomic_DNA"/>
</dbReference>
<evidence type="ECO:0000313" key="2">
    <source>
        <dbReference type="EMBL" id="MCU6788878.1"/>
    </source>
</evidence>
<dbReference type="RefSeq" id="WP_147574014.1">
    <property type="nucleotide sequence ID" value="NZ_JAOQJE010000005.1"/>
</dbReference>
<dbReference type="Pfam" id="PF04448">
    <property type="entry name" value="DUF551"/>
    <property type="match status" value="1"/>
</dbReference>
<organism evidence="2 3">
    <name type="scientific">Agathobaculum ammoniilyticum</name>
    <dbReference type="NCBI Taxonomy" id="2981778"/>
    <lineage>
        <taxon>Bacteria</taxon>
        <taxon>Bacillati</taxon>
        <taxon>Bacillota</taxon>
        <taxon>Clostridia</taxon>
        <taxon>Eubacteriales</taxon>
        <taxon>Butyricicoccaceae</taxon>
        <taxon>Agathobaculum</taxon>
    </lineage>
</organism>
<name>A0ABT2U2M2_9FIRM</name>
<reference evidence="2 3" key="1">
    <citation type="journal article" date="2021" name="ISME Commun">
        <title>Automated analysis of genomic sequences facilitates high-throughput and comprehensive description of bacteria.</title>
        <authorList>
            <person name="Hitch T.C.A."/>
        </authorList>
    </citation>
    <scope>NUCLEOTIDE SEQUENCE [LARGE SCALE GENOMIC DNA]</scope>
    <source>
        <strain evidence="2 3">Sanger_34</strain>
    </source>
</reference>
<keyword evidence="3" id="KW-1185">Reference proteome</keyword>